<proteinExistence type="predicted"/>
<keyword evidence="2" id="KW-0472">Membrane</keyword>
<feature type="region of interest" description="Disordered" evidence="1">
    <location>
        <begin position="102"/>
        <end position="128"/>
    </location>
</feature>
<keyword evidence="2" id="KW-1133">Transmembrane helix</keyword>
<evidence type="ECO:0000256" key="2">
    <source>
        <dbReference type="SAM" id="Phobius"/>
    </source>
</evidence>
<dbReference type="InterPro" id="IPR031393">
    <property type="entry name" value="LAX"/>
</dbReference>
<dbReference type="GO" id="GO:0042113">
    <property type="term" value="P:B cell activation"/>
    <property type="evidence" value="ECO:0007669"/>
    <property type="project" value="Ensembl"/>
</dbReference>
<dbReference type="GO" id="GO:0005886">
    <property type="term" value="C:plasma membrane"/>
    <property type="evidence" value="ECO:0007669"/>
    <property type="project" value="Ensembl"/>
</dbReference>
<dbReference type="PANTHER" id="PTHR24091">
    <property type="entry name" value="LYMPHOCYTE TRANSMEMBRANE ADAPTER 1"/>
    <property type="match status" value="1"/>
</dbReference>
<protein>
    <submittedName>
        <fullName evidence="3">Lymphocyte transmembrane adaptor 1</fullName>
    </submittedName>
</protein>
<dbReference type="GO" id="GO:0035556">
    <property type="term" value="P:intracellular signal transduction"/>
    <property type="evidence" value="ECO:0007669"/>
    <property type="project" value="Ensembl"/>
</dbReference>
<dbReference type="GO" id="GO:0050851">
    <property type="term" value="P:antigen receptor-mediated signaling pathway"/>
    <property type="evidence" value="ECO:0007669"/>
    <property type="project" value="Ensembl"/>
</dbReference>
<keyword evidence="2" id="KW-0812">Transmembrane</keyword>
<evidence type="ECO:0000313" key="3">
    <source>
        <dbReference type="Ensembl" id="ENSNGAP00000022182.1"/>
    </source>
</evidence>
<dbReference type="GO" id="GO:0043409">
    <property type="term" value="P:negative regulation of MAPK cascade"/>
    <property type="evidence" value="ECO:0007669"/>
    <property type="project" value="Ensembl"/>
</dbReference>
<reference evidence="3" key="2">
    <citation type="submission" date="2025-09" db="UniProtKB">
        <authorList>
            <consortium name="Ensembl"/>
        </authorList>
    </citation>
    <scope>IDENTIFICATION</scope>
</reference>
<dbReference type="GO" id="GO:0005829">
    <property type="term" value="C:cytosol"/>
    <property type="evidence" value="ECO:0007669"/>
    <property type="project" value="Ensembl"/>
</dbReference>
<evidence type="ECO:0000256" key="1">
    <source>
        <dbReference type="SAM" id="MobiDB-lite"/>
    </source>
</evidence>
<name>A0A8C6RSG5_NANGA</name>
<feature type="region of interest" description="Disordered" evidence="1">
    <location>
        <begin position="362"/>
        <end position="382"/>
    </location>
</feature>
<dbReference type="GO" id="GO:0050868">
    <property type="term" value="P:negative regulation of T cell activation"/>
    <property type="evidence" value="ECO:0007669"/>
    <property type="project" value="Ensembl"/>
</dbReference>
<dbReference type="Proteomes" id="UP000694381">
    <property type="component" value="Unassembled WGS sequence"/>
</dbReference>
<feature type="transmembrane region" description="Helical" evidence="2">
    <location>
        <begin position="36"/>
        <end position="59"/>
    </location>
</feature>
<dbReference type="PANTHER" id="PTHR24091:SF0">
    <property type="entry name" value="LYMPHOCYTE TRANSMEMBRANE ADAPTER 1"/>
    <property type="match status" value="1"/>
</dbReference>
<dbReference type="GO" id="GO:0006955">
    <property type="term" value="P:immune response"/>
    <property type="evidence" value="ECO:0007669"/>
    <property type="project" value="Ensembl"/>
</dbReference>
<evidence type="ECO:0000313" key="4">
    <source>
        <dbReference type="Proteomes" id="UP000694381"/>
    </source>
</evidence>
<dbReference type="GeneTree" id="ENSGT00390000014063"/>
<dbReference type="Ensembl" id="ENSNGAT00000027865.1">
    <property type="protein sequence ID" value="ENSNGAP00000022182.1"/>
    <property type="gene ID" value="ENSNGAG00000021147.1"/>
</dbReference>
<gene>
    <name evidence="3" type="primary">Lax1</name>
</gene>
<organism evidence="3 4">
    <name type="scientific">Nannospalax galili</name>
    <name type="common">Northern Israeli blind subterranean mole rat</name>
    <name type="synonym">Spalax galili</name>
    <dbReference type="NCBI Taxonomy" id="1026970"/>
    <lineage>
        <taxon>Eukaryota</taxon>
        <taxon>Metazoa</taxon>
        <taxon>Chordata</taxon>
        <taxon>Craniata</taxon>
        <taxon>Vertebrata</taxon>
        <taxon>Euteleostomi</taxon>
        <taxon>Mammalia</taxon>
        <taxon>Eutheria</taxon>
        <taxon>Euarchontoglires</taxon>
        <taxon>Glires</taxon>
        <taxon>Rodentia</taxon>
        <taxon>Myomorpha</taxon>
        <taxon>Muroidea</taxon>
        <taxon>Spalacidae</taxon>
        <taxon>Spalacinae</taxon>
        <taxon>Nannospalax</taxon>
    </lineage>
</organism>
<dbReference type="OMA" id="RDYINVP"/>
<keyword evidence="4" id="KW-1185">Reference proteome</keyword>
<accession>A0A8C6RSG5</accession>
<reference evidence="3" key="1">
    <citation type="submission" date="2025-08" db="UniProtKB">
        <authorList>
            <consortium name="Ensembl"/>
        </authorList>
    </citation>
    <scope>IDENTIFICATION</scope>
</reference>
<sequence>MDATPAFLDVTRRNSEPSTLQGTLGSLEGENDQSSIFPGFVGILAIFLVIIAACILWNWNKQKKRKIPYFQVAPSLTLPRPRQRTKNIYDFLPWQQAELGRHQSSSRGFSTENLLSRNSDSPEHSASQADGALQMHRACVHAAEYTVGIYDNATVPQVCGHLASSAHRVGVRACRHNFSISSEESNDYVNIPAAEENSETLPSTNSLSEYCFALPSAQGLEFIEEGHRGYGDAIDHTRFLAPKTKVNDTLSDGEDSSQTSNDYINMTGLDLQDMQETQPRVAFQCCRDYENVPSADPNGSQPQAEEEMTFSNIDHGEPVWRATSTAFYVAFQPSTQINNQMAHEEELSEKDSSDYENVLITESGGRNWEQGLDTRRPSDAQTVSDPAEKLRGMVYSAGSLATVGSSEVAW</sequence>
<dbReference type="Pfam" id="PF15681">
    <property type="entry name" value="LAX"/>
    <property type="match status" value="1"/>
</dbReference>
<dbReference type="GO" id="GO:0042169">
    <property type="term" value="F:SH2 domain binding"/>
    <property type="evidence" value="ECO:0007669"/>
    <property type="project" value="Ensembl"/>
</dbReference>
<dbReference type="AlphaFoldDB" id="A0A8C6RSG5"/>
<dbReference type="GO" id="GO:0019901">
    <property type="term" value="F:protein kinase binding"/>
    <property type="evidence" value="ECO:0007669"/>
    <property type="project" value="Ensembl"/>
</dbReference>
<dbReference type="GO" id="GO:0005794">
    <property type="term" value="C:Golgi apparatus"/>
    <property type="evidence" value="ECO:0007669"/>
    <property type="project" value="Ensembl"/>
</dbReference>